<name>A0A4U5LR90_STECR</name>
<gene>
    <name evidence="1" type="ORF">L596_029941</name>
</gene>
<evidence type="ECO:0000313" key="1">
    <source>
        <dbReference type="EMBL" id="TKR58504.1"/>
    </source>
</evidence>
<organism evidence="1 2">
    <name type="scientific">Steinernema carpocapsae</name>
    <name type="common">Entomopathogenic nematode</name>
    <dbReference type="NCBI Taxonomy" id="34508"/>
    <lineage>
        <taxon>Eukaryota</taxon>
        <taxon>Metazoa</taxon>
        <taxon>Ecdysozoa</taxon>
        <taxon>Nematoda</taxon>
        <taxon>Chromadorea</taxon>
        <taxon>Rhabditida</taxon>
        <taxon>Tylenchina</taxon>
        <taxon>Panagrolaimomorpha</taxon>
        <taxon>Strongyloidoidea</taxon>
        <taxon>Steinernematidae</taxon>
        <taxon>Steinernema</taxon>
    </lineage>
</organism>
<keyword evidence="2" id="KW-1185">Reference proteome</keyword>
<proteinExistence type="predicted"/>
<dbReference type="EMBL" id="AZBU02000013">
    <property type="protein sequence ID" value="TKR58504.1"/>
    <property type="molecule type" value="Genomic_DNA"/>
</dbReference>
<dbReference type="Proteomes" id="UP000298663">
    <property type="component" value="Unassembled WGS sequence"/>
</dbReference>
<comment type="caution">
    <text evidence="1">The sequence shown here is derived from an EMBL/GenBank/DDBJ whole genome shotgun (WGS) entry which is preliminary data.</text>
</comment>
<dbReference type="AlphaFoldDB" id="A0A4U5LR90"/>
<reference evidence="1 2" key="1">
    <citation type="journal article" date="2015" name="Genome Biol.">
        <title>Comparative genomics of Steinernema reveals deeply conserved gene regulatory networks.</title>
        <authorList>
            <person name="Dillman A.R."/>
            <person name="Macchietto M."/>
            <person name="Porter C.F."/>
            <person name="Rogers A."/>
            <person name="Williams B."/>
            <person name="Antoshechkin I."/>
            <person name="Lee M.M."/>
            <person name="Goodwin Z."/>
            <person name="Lu X."/>
            <person name="Lewis E.E."/>
            <person name="Goodrich-Blair H."/>
            <person name="Stock S.P."/>
            <person name="Adams B.J."/>
            <person name="Sternberg P.W."/>
            <person name="Mortazavi A."/>
        </authorList>
    </citation>
    <scope>NUCLEOTIDE SEQUENCE [LARGE SCALE GENOMIC DNA]</scope>
    <source>
        <strain evidence="1 2">ALL</strain>
    </source>
</reference>
<reference evidence="1 2" key="2">
    <citation type="journal article" date="2019" name="G3 (Bethesda)">
        <title>Hybrid Assembly of the Genome of the Entomopathogenic Nematode Steinernema carpocapsae Identifies the X-Chromosome.</title>
        <authorList>
            <person name="Serra L."/>
            <person name="Macchietto M."/>
            <person name="Macias-Munoz A."/>
            <person name="McGill C.J."/>
            <person name="Rodriguez I.M."/>
            <person name="Rodriguez B."/>
            <person name="Murad R."/>
            <person name="Mortazavi A."/>
        </authorList>
    </citation>
    <scope>NUCLEOTIDE SEQUENCE [LARGE SCALE GENOMIC DNA]</scope>
    <source>
        <strain evidence="1 2">ALL</strain>
    </source>
</reference>
<evidence type="ECO:0000313" key="2">
    <source>
        <dbReference type="Proteomes" id="UP000298663"/>
    </source>
</evidence>
<sequence>MPAVGWSGRFISASGDSSERSERLCFFYEYEINSVVLANEQLRPRSCPGDPFLPPHSLNPRLGSVLYVAGSLPIANPAALFSVCVPHAQNAQLLLERVSLVSMESVCEDNMPPHSLPSAGLAACEWEALSPRGRCCVFSLDFDLFQTRKWTL</sequence>
<protein>
    <submittedName>
        <fullName evidence="1">Uncharacterized protein</fullName>
    </submittedName>
</protein>
<accession>A0A4U5LR90</accession>